<comment type="function">
    <text evidence="7">MFS-type transporter; part of the gene cluster that mediates the biosynthesis of squalestatin S1 (SQS1, also known as zaragozic acid A), a heavily oxidized fungal polyketide that offers potent cholesterol lowering activity by targeting squalene synthase (SS).</text>
</comment>
<dbReference type="Pfam" id="PF07690">
    <property type="entry name" value="MFS_1"/>
    <property type="match status" value="1"/>
</dbReference>
<feature type="compositionally biased region" description="Gly residues" evidence="8">
    <location>
        <begin position="1"/>
        <end position="11"/>
    </location>
</feature>
<dbReference type="Gene3D" id="1.20.1720.10">
    <property type="entry name" value="Multidrug resistance protein D"/>
    <property type="match status" value="1"/>
</dbReference>
<protein>
    <submittedName>
        <fullName evidence="11">Chloramphenicol resistance protein</fullName>
    </submittedName>
</protein>
<evidence type="ECO:0000256" key="2">
    <source>
        <dbReference type="ARBA" id="ARBA00022448"/>
    </source>
</evidence>
<organism evidence="11 12">
    <name type="scientific">Lineolata rhizophorae</name>
    <dbReference type="NCBI Taxonomy" id="578093"/>
    <lineage>
        <taxon>Eukaryota</taxon>
        <taxon>Fungi</taxon>
        <taxon>Dikarya</taxon>
        <taxon>Ascomycota</taxon>
        <taxon>Pezizomycotina</taxon>
        <taxon>Dothideomycetes</taxon>
        <taxon>Dothideomycetes incertae sedis</taxon>
        <taxon>Lineolatales</taxon>
        <taxon>Lineolataceae</taxon>
        <taxon>Lineolata</taxon>
    </lineage>
</organism>
<dbReference type="FunFam" id="1.20.1720.10:FF:000009">
    <property type="entry name" value="MFS multidrug transporter"/>
    <property type="match status" value="1"/>
</dbReference>
<evidence type="ECO:0000256" key="1">
    <source>
        <dbReference type="ARBA" id="ARBA00004141"/>
    </source>
</evidence>
<feature type="transmembrane region" description="Helical" evidence="9">
    <location>
        <begin position="135"/>
        <end position="152"/>
    </location>
</feature>
<keyword evidence="6" id="KW-0325">Glycoprotein</keyword>
<dbReference type="InterPro" id="IPR020846">
    <property type="entry name" value="MFS_dom"/>
</dbReference>
<evidence type="ECO:0000256" key="4">
    <source>
        <dbReference type="ARBA" id="ARBA00022989"/>
    </source>
</evidence>
<evidence type="ECO:0000256" key="3">
    <source>
        <dbReference type="ARBA" id="ARBA00022692"/>
    </source>
</evidence>
<evidence type="ECO:0000256" key="5">
    <source>
        <dbReference type="ARBA" id="ARBA00023136"/>
    </source>
</evidence>
<dbReference type="PANTHER" id="PTHR23502:SF51">
    <property type="entry name" value="QUINIDINE RESISTANCE PROTEIN 1-RELATED"/>
    <property type="match status" value="1"/>
</dbReference>
<dbReference type="EMBL" id="MU001671">
    <property type="protein sequence ID" value="KAF2461480.1"/>
    <property type="molecule type" value="Genomic_DNA"/>
</dbReference>
<dbReference type="AlphaFoldDB" id="A0A6A6PC65"/>
<dbReference type="Proteomes" id="UP000799766">
    <property type="component" value="Unassembled WGS sequence"/>
</dbReference>
<dbReference type="OrthoDB" id="2441642at2759"/>
<name>A0A6A6PC65_9PEZI</name>
<dbReference type="GO" id="GO:0005886">
    <property type="term" value="C:plasma membrane"/>
    <property type="evidence" value="ECO:0007669"/>
    <property type="project" value="TreeGrafter"/>
</dbReference>
<gene>
    <name evidence="11" type="ORF">BDY21DRAFT_278897</name>
</gene>
<reference evidence="11" key="1">
    <citation type="journal article" date="2020" name="Stud. Mycol.">
        <title>101 Dothideomycetes genomes: a test case for predicting lifestyles and emergence of pathogens.</title>
        <authorList>
            <person name="Haridas S."/>
            <person name="Albert R."/>
            <person name="Binder M."/>
            <person name="Bloem J."/>
            <person name="Labutti K."/>
            <person name="Salamov A."/>
            <person name="Andreopoulos B."/>
            <person name="Baker S."/>
            <person name="Barry K."/>
            <person name="Bills G."/>
            <person name="Bluhm B."/>
            <person name="Cannon C."/>
            <person name="Castanera R."/>
            <person name="Culley D."/>
            <person name="Daum C."/>
            <person name="Ezra D."/>
            <person name="Gonzalez J."/>
            <person name="Henrissat B."/>
            <person name="Kuo A."/>
            <person name="Liang C."/>
            <person name="Lipzen A."/>
            <person name="Lutzoni F."/>
            <person name="Magnuson J."/>
            <person name="Mondo S."/>
            <person name="Nolan M."/>
            <person name="Ohm R."/>
            <person name="Pangilinan J."/>
            <person name="Park H.-J."/>
            <person name="Ramirez L."/>
            <person name="Alfaro M."/>
            <person name="Sun H."/>
            <person name="Tritt A."/>
            <person name="Yoshinaga Y."/>
            <person name="Zwiers L.-H."/>
            <person name="Turgeon B."/>
            <person name="Goodwin S."/>
            <person name="Spatafora J."/>
            <person name="Crous P."/>
            <person name="Grigoriev I."/>
        </authorList>
    </citation>
    <scope>NUCLEOTIDE SEQUENCE</scope>
    <source>
        <strain evidence="11">ATCC 16933</strain>
    </source>
</reference>
<keyword evidence="12" id="KW-1185">Reference proteome</keyword>
<dbReference type="SUPFAM" id="SSF103473">
    <property type="entry name" value="MFS general substrate transporter"/>
    <property type="match status" value="1"/>
</dbReference>
<feature type="transmembrane region" description="Helical" evidence="9">
    <location>
        <begin position="488"/>
        <end position="507"/>
    </location>
</feature>
<sequence length="533" mass="58792">MKGDGIIGHGQGDSERESIHKESKEQSEGSEEANGDNGSKEQDLEGQLTRQSTQTEIYSAFSFRQRFFITAMACIACLFSPLSINIYFPALNTLADHYSVSSGLINLTITMYSIMQAIAPAFFADLGDEAGRRPAFLLSMIIYFAANIGLALQDSYAALMVLRLIQSAGSSGTVSLSKGNIADIAPPSKRGSYMAFSVAGAMLAPALAPVLGGILAQFLGWRSIFWFLLILSALFLVPYFLFVPETNRKVVGNGSIPPQRWYNKSGLELVRLGGRKDGSNDGVPKKSMGYPRPWKTVTILRHKDVFIINFYVAYMYAAFYTAMAALPQVFNDIYGFNDLQIGLCYLPLGGGAAIAAIFNGKMLDWNYRRIARKHGFPVDSKRQHDMRKFPIEEARISANSFFILLGNAALLCYGWALDQRSPLPGPLVLLFFMGVAMIIGMNSLGVLLVDLFPHNASTVSSATNLCRCVFGAVATAVIDPMIKAMGLGWCYTLISLVAFAMTPCLWIEEKYGPIWREERYKRLDEKKRRKEGS</sequence>
<feature type="transmembrane region" description="Helical" evidence="9">
    <location>
        <begin position="193"/>
        <end position="218"/>
    </location>
</feature>
<keyword evidence="5 9" id="KW-0472">Membrane</keyword>
<feature type="transmembrane region" description="Helical" evidence="9">
    <location>
        <begin position="428"/>
        <end position="452"/>
    </location>
</feature>
<feature type="compositionally biased region" description="Basic and acidic residues" evidence="8">
    <location>
        <begin position="12"/>
        <end position="27"/>
    </location>
</feature>
<feature type="transmembrane region" description="Helical" evidence="9">
    <location>
        <begin position="67"/>
        <end position="88"/>
    </location>
</feature>
<feature type="domain" description="Major facilitator superfamily (MFS) profile" evidence="10">
    <location>
        <begin position="69"/>
        <end position="510"/>
    </location>
</feature>
<keyword evidence="4 9" id="KW-1133">Transmembrane helix</keyword>
<keyword evidence="3 9" id="KW-0812">Transmembrane</keyword>
<dbReference type="InterPro" id="IPR011701">
    <property type="entry name" value="MFS"/>
</dbReference>
<dbReference type="CDD" id="cd17323">
    <property type="entry name" value="MFS_Tpo1_MDR_like"/>
    <property type="match status" value="1"/>
</dbReference>
<accession>A0A6A6PC65</accession>
<dbReference type="PANTHER" id="PTHR23502">
    <property type="entry name" value="MAJOR FACILITATOR SUPERFAMILY"/>
    <property type="match status" value="1"/>
</dbReference>
<dbReference type="GO" id="GO:0140115">
    <property type="term" value="P:export across plasma membrane"/>
    <property type="evidence" value="ECO:0007669"/>
    <property type="project" value="UniProtKB-ARBA"/>
</dbReference>
<feature type="transmembrane region" description="Helical" evidence="9">
    <location>
        <begin position="339"/>
        <end position="359"/>
    </location>
</feature>
<evidence type="ECO:0000256" key="9">
    <source>
        <dbReference type="SAM" id="Phobius"/>
    </source>
</evidence>
<dbReference type="PROSITE" id="PS50850">
    <property type="entry name" value="MFS"/>
    <property type="match status" value="1"/>
</dbReference>
<dbReference type="FunFam" id="1.20.1250.20:FF:000172">
    <property type="entry name" value="MFS multidrug resistance transporter"/>
    <property type="match status" value="1"/>
</dbReference>
<feature type="transmembrane region" description="Helical" evidence="9">
    <location>
        <begin position="100"/>
        <end position="123"/>
    </location>
</feature>
<evidence type="ECO:0000256" key="7">
    <source>
        <dbReference type="ARBA" id="ARBA00056296"/>
    </source>
</evidence>
<evidence type="ECO:0000256" key="8">
    <source>
        <dbReference type="SAM" id="MobiDB-lite"/>
    </source>
</evidence>
<feature type="transmembrane region" description="Helical" evidence="9">
    <location>
        <begin position="396"/>
        <end position="416"/>
    </location>
</feature>
<dbReference type="Gene3D" id="1.20.1250.20">
    <property type="entry name" value="MFS general substrate transporter like domains"/>
    <property type="match status" value="1"/>
</dbReference>
<feature type="transmembrane region" description="Helical" evidence="9">
    <location>
        <begin position="305"/>
        <end position="327"/>
    </location>
</feature>
<comment type="subcellular location">
    <subcellularLocation>
        <location evidence="1">Membrane</location>
        <topology evidence="1">Multi-pass membrane protein</topology>
    </subcellularLocation>
</comment>
<dbReference type="GO" id="GO:0015137">
    <property type="term" value="F:citrate transmembrane transporter activity"/>
    <property type="evidence" value="ECO:0007669"/>
    <property type="project" value="UniProtKB-ARBA"/>
</dbReference>
<dbReference type="InterPro" id="IPR036259">
    <property type="entry name" value="MFS_trans_sf"/>
</dbReference>
<evidence type="ECO:0000256" key="6">
    <source>
        <dbReference type="ARBA" id="ARBA00023180"/>
    </source>
</evidence>
<feature type="region of interest" description="Disordered" evidence="8">
    <location>
        <begin position="1"/>
        <end position="51"/>
    </location>
</feature>
<proteinExistence type="predicted"/>
<evidence type="ECO:0000313" key="12">
    <source>
        <dbReference type="Proteomes" id="UP000799766"/>
    </source>
</evidence>
<evidence type="ECO:0000259" key="10">
    <source>
        <dbReference type="PROSITE" id="PS50850"/>
    </source>
</evidence>
<keyword evidence="2" id="KW-0813">Transport</keyword>
<evidence type="ECO:0000313" key="11">
    <source>
        <dbReference type="EMBL" id="KAF2461480.1"/>
    </source>
</evidence>
<feature type="transmembrane region" description="Helical" evidence="9">
    <location>
        <begin position="224"/>
        <end position="243"/>
    </location>
</feature>